<keyword evidence="1" id="KW-0347">Helicase</keyword>
<dbReference type="InterPro" id="IPR027417">
    <property type="entry name" value="P-loop_NTPase"/>
</dbReference>
<dbReference type="GO" id="GO:0000723">
    <property type="term" value="P:telomere maintenance"/>
    <property type="evidence" value="ECO:0007669"/>
    <property type="project" value="InterPro"/>
</dbReference>
<comment type="similarity">
    <text evidence="1">Belongs to the helicase family.</text>
</comment>
<feature type="domain" description="DNA helicase Pif1-like DEAD-box helicase" evidence="3">
    <location>
        <begin position="55"/>
        <end position="192"/>
    </location>
</feature>
<keyword evidence="1" id="KW-0378">Hydrolase</keyword>
<name>A0AAD2CM42_9STRA</name>
<dbReference type="GO" id="GO:0005524">
    <property type="term" value="F:ATP binding"/>
    <property type="evidence" value="ECO:0007669"/>
    <property type="project" value="UniProtKB-KW"/>
</dbReference>
<dbReference type="Gene3D" id="3.40.50.300">
    <property type="entry name" value="P-loop containing nucleotide triphosphate hydrolases"/>
    <property type="match status" value="2"/>
</dbReference>
<dbReference type="GO" id="GO:0006310">
    <property type="term" value="P:DNA recombination"/>
    <property type="evidence" value="ECO:0007669"/>
    <property type="project" value="UniProtKB-KW"/>
</dbReference>
<protein>
    <recommendedName>
        <fullName evidence="1">ATP-dependent DNA helicase</fullName>
        <ecNumber evidence="1">5.6.2.3</ecNumber>
    </recommendedName>
</protein>
<evidence type="ECO:0000256" key="1">
    <source>
        <dbReference type="RuleBase" id="RU363044"/>
    </source>
</evidence>
<dbReference type="Pfam" id="PF05970">
    <property type="entry name" value="PIF1"/>
    <property type="match status" value="1"/>
</dbReference>
<feature type="compositionally biased region" description="Polar residues" evidence="2">
    <location>
        <begin position="1"/>
        <end position="11"/>
    </location>
</feature>
<dbReference type="EC" id="5.6.2.3" evidence="1"/>
<dbReference type="Proteomes" id="UP001295423">
    <property type="component" value="Unassembled WGS sequence"/>
</dbReference>
<dbReference type="AlphaFoldDB" id="A0AAD2CM42"/>
<gene>
    <name evidence="4" type="ORF">CYCCA115_LOCUS1296</name>
</gene>
<reference evidence="4" key="1">
    <citation type="submission" date="2023-08" db="EMBL/GenBank/DDBJ databases">
        <authorList>
            <person name="Audoor S."/>
            <person name="Bilcke G."/>
        </authorList>
    </citation>
    <scope>NUCLEOTIDE SEQUENCE</scope>
</reference>
<dbReference type="EMBL" id="CAKOGP040000014">
    <property type="protein sequence ID" value="CAJ1927318.1"/>
    <property type="molecule type" value="Genomic_DNA"/>
</dbReference>
<keyword evidence="1" id="KW-0227">DNA damage</keyword>
<dbReference type="GO" id="GO:0016787">
    <property type="term" value="F:hydrolase activity"/>
    <property type="evidence" value="ECO:0007669"/>
    <property type="project" value="UniProtKB-KW"/>
</dbReference>
<dbReference type="CDD" id="cd18037">
    <property type="entry name" value="DEXSc_Pif1_like"/>
    <property type="match status" value="1"/>
</dbReference>
<evidence type="ECO:0000259" key="3">
    <source>
        <dbReference type="Pfam" id="PF05970"/>
    </source>
</evidence>
<evidence type="ECO:0000313" key="4">
    <source>
        <dbReference type="EMBL" id="CAJ1927318.1"/>
    </source>
</evidence>
<feature type="region of interest" description="Disordered" evidence="2">
    <location>
        <begin position="1"/>
        <end position="20"/>
    </location>
</feature>
<keyword evidence="1" id="KW-0547">Nucleotide-binding</keyword>
<sequence>MTNTAFRLNNVNKRKRKARPLPDWISREDTKRKTLQDVSTDLTSDLDSLQKRAVNAALSGANVFVTGVAGTGKSRVTQRIVTACQQAGRQVAVAAPTGVAAVNLDLDAQTIHSLAGIPVPQKARDFGNMFSPNTSKKWRKLQTLVIDEIGMVTAEFIDWLDVHVRRIRRAPLEVFGGIQLILVGDFCQLGPIPGSLSLRKSKPYHPSNPSADCFMNLQECTAYAFQSVLWREAKFVHVHLRKVYRQQSDQAFIRALQDLRESKADSANVKHLIQQCQTPLQNRPGASETIASGIRPTVLYCTNRNVDEENRRALLSLKSQGSLAKVFKAIDSVQVDDEVPESSRGVFRESLLRNKFFDHCQAAPTLELKVGAQVMLLQNVSEDRGGKYSTSRSGSNNNSKQQLVNGSRGVVIRFQLVPVVRDNKHTEERLMDPYDRDKFAGRRFDELKFGTTVEFDQRAWTVFKFVKFPVVRFLNNEERIILPSEFKRSLFRQGTCLRKQLPLRLAWAMTVHKSQGSTLDLVLVDLKGCFATGQSYVALSRAKSMDGLEIRNFDAKQVCSDPLVKAFYEAMDQDTMDDFLATQAGLWWYPILDSPEWNKMFSQASHSVAKQNSSQFRQWVKDYKPGPDYNGWKGKLGRS</sequence>
<comment type="caution">
    <text evidence="4">The sequence shown here is derived from an EMBL/GenBank/DDBJ whole genome shotgun (WGS) entry which is preliminary data.</text>
</comment>
<comment type="catalytic activity">
    <reaction evidence="1">
        <text>ATP + H2O = ADP + phosphate + H(+)</text>
        <dbReference type="Rhea" id="RHEA:13065"/>
        <dbReference type="ChEBI" id="CHEBI:15377"/>
        <dbReference type="ChEBI" id="CHEBI:15378"/>
        <dbReference type="ChEBI" id="CHEBI:30616"/>
        <dbReference type="ChEBI" id="CHEBI:43474"/>
        <dbReference type="ChEBI" id="CHEBI:456216"/>
        <dbReference type="EC" id="5.6.2.3"/>
    </reaction>
</comment>
<dbReference type="PANTHER" id="PTHR47642:SF5">
    <property type="entry name" value="ATP-DEPENDENT DNA HELICASE"/>
    <property type="match status" value="1"/>
</dbReference>
<dbReference type="SUPFAM" id="SSF52540">
    <property type="entry name" value="P-loop containing nucleoside triphosphate hydrolases"/>
    <property type="match status" value="2"/>
</dbReference>
<dbReference type="GO" id="GO:0043139">
    <property type="term" value="F:5'-3' DNA helicase activity"/>
    <property type="evidence" value="ECO:0007669"/>
    <property type="project" value="UniProtKB-EC"/>
</dbReference>
<comment type="cofactor">
    <cofactor evidence="1">
        <name>Mg(2+)</name>
        <dbReference type="ChEBI" id="CHEBI:18420"/>
    </cofactor>
</comment>
<dbReference type="PANTHER" id="PTHR47642">
    <property type="entry name" value="ATP-DEPENDENT DNA HELICASE"/>
    <property type="match status" value="1"/>
</dbReference>
<evidence type="ECO:0000256" key="2">
    <source>
        <dbReference type="SAM" id="MobiDB-lite"/>
    </source>
</evidence>
<dbReference type="GO" id="GO:0006281">
    <property type="term" value="P:DNA repair"/>
    <property type="evidence" value="ECO:0007669"/>
    <property type="project" value="UniProtKB-KW"/>
</dbReference>
<dbReference type="InterPro" id="IPR010285">
    <property type="entry name" value="DNA_helicase_pif1-like_DEAD"/>
</dbReference>
<evidence type="ECO:0000313" key="5">
    <source>
        <dbReference type="Proteomes" id="UP001295423"/>
    </source>
</evidence>
<dbReference type="CDD" id="cd18809">
    <property type="entry name" value="SF1_C_RecD"/>
    <property type="match status" value="1"/>
</dbReference>
<keyword evidence="5" id="KW-1185">Reference proteome</keyword>
<keyword evidence="1" id="KW-0233">DNA recombination</keyword>
<keyword evidence="1" id="KW-0234">DNA repair</keyword>
<organism evidence="4 5">
    <name type="scientific">Cylindrotheca closterium</name>
    <dbReference type="NCBI Taxonomy" id="2856"/>
    <lineage>
        <taxon>Eukaryota</taxon>
        <taxon>Sar</taxon>
        <taxon>Stramenopiles</taxon>
        <taxon>Ochrophyta</taxon>
        <taxon>Bacillariophyta</taxon>
        <taxon>Bacillariophyceae</taxon>
        <taxon>Bacillariophycidae</taxon>
        <taxon>Bacillariales</taxon>
        <taxon>Bacillariaceae</taxon>
        <taxon>Cylindrotheca</taxon>
    </lineage>
</organism>
<keyword evidence="1" id="KW-0067">ATP-binding</keyword>
<dbReference type="InterPro" id="IPR051055">
    <property type="entry name" value="PIF1_helicase"/>
</dbReference>
<accession>A0AAD2CM42</accession>
<proteinExistence type="inferred from homology"/>